<keyword evidence="10" id="KW-1185">Reference proteome</keyword>
<dbReference type="Pfam" id="PF02687">
    <property type="entry name" value="FtsX"/>
    <property type="match status" value="1"/>
</dbReference>
<dbReference type="InterPro" id="IPR003838">
    <property type="entry name" value="ABC3_permease_C"/>
</dbReference>
<dbReference type="OrthoDB" id="163559at2157"/>
<accession>M0NLY9</accession>
<feature type="transmembrane region" description="Helical" evidence="6">
    <location>
        <begin position="374"/>
        <end position="398"/>
    </location>
</feature>
<evidence type="ECO:0000256" key="6">
    <source>
        <dbReference type="SAM" id="Phobius"/>
    </source>
</evidence>
<sequence>MSLGSRLAAIGGIAVAQLRHDRTRTALAVIGVTLAVAATVLLAATGVGVVETGQDRFGDAGRDLWLTGETIQFAPGQVGGVENSIHGAHEVATELRSRESVNTVGPLLFQTVYVSADGEEFQTLAAMGVPSSAGVSISRGEGFEGDAHYAEGSYDGPMTHEILIDERTAALLGVDVGDAIYAGGTVSAARDHRFEVVGISGTGNQFLGTPTVTLPLSELQEITGKTETDPATLIALTLEEGADAERVGDRLAAAYPELTVRTNEEQFRATLQRQAVALAGGASLIVLAVVAGLALTLNVLLSMAYQQLHEYAALRSLGSSGGTLTGIVLCQSAIVGALGCAIGLAVAVPAARAIDVVAAAVTGFENVVRLSPRVFLLGVGVAAVTSLLSGVLVGWRFLRLDAVRVLREG</sequence>
<gene>
    <name evidence="9" type="ORF">C469_13030</name>
</gene>
<dbReference type="PANTHER" id="PTHR30489:SF0">
    <property type="entry name" value="LIPOPROTEIN-RELEASING SYSTEM TRANSMEMBRANE PROTEIN LOLE"/>
    <property type="match status" value="1"/>
</dbReference>
<dbReference type="Pfam" id="PF12704">
    <property type="entry name" value="MacB_PCD"/>
    <property type="match status" value="1"/>
</dbReference>
<name>M0NLY9_9EURY</name>
<organism evidence="9 10">
    <name type="scientific">Halorubrum lipolyticum DSM 21995</name>
    <dbReference type="NCBI Taxonomy" id="1227482"/>
    <lineage>
        <taxon>Archaea</taxon>
        <taxon>Methanobacteriati</taxon>
        <taxon>Methanobacteriota</taxon>
        <taxon>Stenosarchaea group</taxon>
        <taxon>Halobacteria</taxon>
        <taxon>Halobacteriales</taxon>
        <taxon>Haloferacaceae</taxon>
        <taxon>Halorubrum</taxon>
    </lineage>
</organism>
<keyword evidence="4 6" id="KW-1133">Transmembrane helix</keyword>
<keyword evidence="5 6" id="KW-0472">Membrane</keyword>
<dbReference type="AlphaFoldDB" id="M0NLY9"/>
<comment type="caution">
    <text evidence="9">The sequence shown here is derived from an EMBL/GenBank/DDBJ whole genome shotgun (WGS) entry which is preliminary data.</text>
</comment>
<dbReference type="GO" id="GO:0044874">
    <property type="term" value="P:lipoprotein localization to outer membrane"/>
    <property type="evidence" value="ECO:0007669"/>
    <property type="project" value="TreeGrafter"/>
</dbReference>
<dbReference type="PANTHER" id="PTHR30489">
    <property type="entry name" value="LIPOPROTEIN-RELEASING SYSTEM TRANSMEMBRANE PROTEIN LOLE"/>
    <property type="match status" value="1"/>
</dbReference>
<evidence type="ECO:0000256" key="3">
    <source>
        <dbReference type="ARBA" id="ARBA00022692"/>
    </source>
</evidence>
<dbReference type="PATRIC" id="fig|1227482.3.peg.2634"/>
<evidence type="ECO:0000256" key="4">
    <source>
        <dbReference type="ARBA" id="ARBA00022989"/>
    </source>
</evidence>
<feature type="domain" description="ABC3 transporter permease C-terminal" evidence="7">
    <location>
        <begin position="283"/>
        <end position="400"/>
    </location>
</feature>
<evidence type="ECO:0000259" key="7">
    <source>
        <dbReference type="Pfam" id="PF02687"/>
    </source>
</evidence>
<keyword evidence="3 6" id="KW-0812">Transmembrane</keyword>
<proteinExistence type="predicted"/>
<feature type="transmembrane region" description="Helical" evidence="6">
    <location>
        <begin position="275"/>
        <end position="301"/>
    </location>
</feature>
<feature type="domain" description="MacB-like periplasmic core" evidence="8">
    <location>
        <begin position="25"/>
        <end position="253"/>
    </location>
</feature>
<dbReference type="RefSeq" id="WP_008007246.1">
    <property type="nucleotide sequence ID" value="NZ_AOJG01000035.1"/>
</dbReference>
<dbReference type="GO" id="GO:0098797">
    <property type="term" value="C:plasma membrane protein complex"/>
    <property type="evidence" value="ECO:0007669"/>
    <property type="project" value="TreeGrafter"/>
</dbReference>
<feature type="transmembrane region" description="Helical" evidence="6">
    <location>
        <begin position="322"/>
        <end position="354"/>
    </location>
</feature>
<evidence type="ECO:0000313" key="10">
    <source>
        <dbReference type="Proteomes" id="UP000011650"/>
    </source>
</evidence>
<evidence type="ECO:0000256" key="2">
    <source>
        <dbReference type="ARBA" id="ARBA00022475"/>
    </source>
</evidence>
<keyword evidence="2" id="KW-1003">Cell membrane</keyword>
<dbReference type="InterPro" id="IPR025857">
    <property type="entry name" value="MacB_PCD"/>
</dbReference>
<feature type="transmembrane region" description="Helical" evidence="6">
    <location>
        <begin position="26"/>
        <end position="50"/>
    </location>
</feature>
<evidence type="ECO:0000313" key="9">
    <source>
        <dbReference type="EMBL" id="EMA58583.1"/>
    </source>
</evidence>
<dbReference type="Proteomes" id="UP000011650">
    <property type="component" value="Unassembled WGS sequence"/>
</dbReference>
<protein>
    <submittedName>
        <fullName evidence="9">ABC transporter permease</fullName>
    </submittedName>
</protein>
<reference evidence="9 10" key="1">
    <citation type="journal article" date="2014" name="PLoS Genet.">
        <title>Phylogenetically driven sequencing of extremely halophilic archaea reveals strategies for static and dynamic osmo-response.</title>
        <authorList>
            <person name="Becker E.A."/>
            <person name="Seitzer P.M."/>
            <person name="Tritt A."/>
            <person name="Larsen D."/>
            <person name="Krusor M."/>
            <person name="Yao A.I."/>
            <person name="Wu D."/>
            <person name="Madern D."/>
            <person name="Eisen J.A."/>
            <person name="Darling A.E."/>
            <person name="Facciotti M.T."/>
        </authorList>
    </citation>
    <scope>NUCLEOTIDE SEQUENCE [LARGE SCALE GENOMIC DNA]</scope>
    <source>
        <strain evidence="9 10">DSM 21995</strain>
    </source>
</reference>
<dbReference type="InterPro" id="IPR051447">
    <property type="entry name" value="Lipoprotein-release_system"/>
</dbReference>
<evidence type="ECO:0000259" key="8">
    <source>
        <dbReference type="Pfam" id="PF12704"/>
    </source>
</evidence>
<dbReference type="EMBL" id="AOJG01000035">
    <property type="protein sequence ID" value="EMA58583.1"/>
    <property type="molecule type" value="Genomic_DNA"/>
</dbReference>
<comment type="subcellular location">
    <subcellularLocation>
        <location evidence="1">Cell membrane</location>
        <topology evidence="1">Multi-pass membrane protein</topology>
    </subcellularLocation>
</comment>
<evidence type="ECO:0000256" key="5">
    <source>
        <dbReference type="ARBA" id="ARBA00023136"/>
    </source>
</evidence>
<evidence type="ECO:0000256" key="1">
    <source>
        <dbReference type="ARBA" id="ARBA00004651"/>
    </source>
</evidence>
<dbReference type="STRING" id="1227482.C469_13030"/>